<dbReference type="PANTHER" id="PTHR40980:SF3">
    <property type="entry name" value="TONB-DEPENDENT RECEPTOR-LIKE BETA-BARREL DOMAIN-CONTAINING PROTEIN"/>
    <property type="match status" value="1"/>
</dbReference>
<comment type="subcellular location">
    <subcellularLocation>
        <location evidence="1 4">Cell outer membrane</location>
    </subcellularLocation>
</comment>
<evidence type="ECO:0000256" key="2">
    <source>
        <dbReference type="ARBA" id="ARBA00023136"/>
    </source>
</evidence>
<evidence type="ECO:0000256" key="5">
    <source>
        <dbReference type="SAM" id="SignalP"/>
    </source>
</evidence>
<organism evidence="8 9">
    <name type="scientific">Neiella litorisoli</name>
    <dbReference type="NCBI Taxonomy" id="2771431"/>
    <lineage>
        <taxon>Bacteria</taxon>
        <taxon>Pseudomonadati</taxon>
        <taxon>Pseudomonadota</taxon>
        <taxon>Gammaproteobacteria</taxon>
        <taxon>Alteromonadales</taxon>
        <taxon>Echinimonadaceae</taxon>
        <taxon>Neiella</taxon>
    </lineage>
</organism>
<comment type="caution">
    <text evidence="8">The sequence shown here is derived from an EMBL/GenBank/DDBJ whole genome shotgun (WGS) entry which is preliminary data.</text>
</comment>
<evidence type="ECO:0000256" key="1">
    <source>
        <dbReference type="ARBA" id="ARBA00004442"/>
    </source>
</evidence>
<evidence type="ECO:0000313" key="8">
    <source>
        <dbReference type="EMBL" id="MBD1389145.1"/>
    </source>
</evidence>
<feature type="domain" description="TonB-dependent receptor plug" evidence="7">
    <location>
        <begin position="58"/>
        <end position="161"/>
    </location>
</feature>
<proteinExistence type="inferred from homology"/>
<keyword evidence="5" id="KW-0732">Signal</keyword>
<dbReference type="InterPro" id="IPR036942">
    <property type="entry name" value="Beta-barrel_TonB_sf"/>
</dbReference>
<accession>A0A8J6ULK6</accession>
<evidence type="ECO:0000313" key="9">
    <source>
        <dbReference type="Proteomes" id="UP000638014"/>
    </source>
</evidence>
<dbReference type="InterPro" id="IPR037066">
    <property type="entry name" value="Plug_dom_sf"/>
</dbReference>
<gene>
    <name evidence="8" type="ORF">IC617_06870</name>
</gene>
<evidence type="ECO:0000259" key="7">
    <source>
        <dbReference type="Pfam" id="PF07715"/>
    </source>
</evidence>
<protein>
    <submittedName>
        <fullName evidence="8">TonB-dependent receptor</fullName>
    </submittedName>
</protein>
<dbReference type="InterPro" id="IPR010104">
    <property type="entry name" value="TonB_rcpt_bac"/>
</dbReference>
<keyword evidence="4" id="KW-0798">TonB box</keyword>
<feature type="chain" id="PRO_5035249962" evidence="5">
    <location>
        <begin position="31"/>
        <end position="1032"/>
    </location>
</feature>
<dbReference type="Proteomes" id="UP000638014">
    <property type="component" value="Unassembled WGS sequence"/>
</dbReference>
<keyword evidence="2 4" id="KW-0472">Membrane</keyword>
<reference evidence="8" key="1">
    <citation type="submission" date="2020-09" db="EMBL/GenBank/DDBJ databases">
        <title>A novel bacterium of genus Neiella, isolated from South China Sea.</title>
        <authorList>
            <person name="Huang H."/>
            <person name="Mo K."/>
            <person name="Hu Y."/>
        </authorList>
    </citation>
    <scope>NUCLEOTIDE SEQUENCE</scope>
    <source>
        <strain evidence="8">HB171785</strain>
    </source>
</reference>
<comment type="similarity">
    <text evidence="4">Belongs to the TonB-dependent receptor family.</text>
</comment>
<keyword evidence="8" id="KW-0675">Receptor</keyword>
<dbReference type="Gene3D" id="2.170.130.10">
    <property type="entry name" value="TonB-dependent receptor, plug domain"/>
    <property type="match status" value="1"/>
</dbReference>
<dbReference type="Pfam" id="PF07715">
    <property type="entry name" value="Plug"/>
    <property type="match status" value="1"/>
</dbReference>
<evidence type="ECO:0000256" key="3">
    <source>
        <dbReference type="ARBA" id="ARBA00023237"/>
    </source>
</evidence>
<dbReference type="EMBL" id="JACXAF010000007">
    <property type="protein sequence ID" value="MBD1389145.1"/>
    <property type="molecule type" value="Genomic_DNA"/>
</dbReference>
<dbReference type="Pfam" id="PF00593">
    <property type="entry name" value="TonB_dep_Rec_b-barrel"/>
    <property type="match status" value="1"/>
</dbReference>
<sequence length="1032" mass="114034">MAQLENKFKVSLLAASVVAVLSMAPTASVAADVAADEEAEVIQVRGIRGSMTKSVMDKRAADQVIDTITATDIGKLPDTTIADSLQRITGVSINRSGGEGSSISVRGTPQVMTTLNGEQMLSAGSITTIQPNFDDIPSTMVNGLDVIKSMQAKTMHGGMSGVVNLKTVRPIDMDEGLTFLAKAAVADGSMGDDTDTKLALFTSYNWNSDVAAYINVSRDETHLADYTVGSTGEDWGFNASEATGFVVDEVDANGNGTTDDIYYAFQGHAASNKFIERERNGINGSIQWNVTDNLQLTGDVFYTDMEEYEYIAAFNASQDWSGVTGWFTPDADGYTAHDNIVLNSETGEYETLDGAYNSFHAGTIQARRTMSHSETHYTEKEAVNTNLQLDYDDGDKLKASIRWVHGEAREDQSQSVVDSYFNSGEQGDRYYLGEGGVPISPSNPWGYQGQWAQLPDGTPVEDSHYMIPIHVRYGSKVHYTMPIMTVTEADGSVTEEVLGSNVDRYSLTSTNLQGYYSDADLDAYRFDVSYAFDWDHLVSVDFGARYAERDVKTEGWYGVMPATNAYGDPFLARWKDSEIGAPFTGESYIAPISFNDEVLAGKIKAINDFEGTTGIGSLYFVNPKAMNNPTKFHEEVYGVPNYEMLTNANTYDLTEETTNYYLQGNLDGEVFDLAYTGNFGFRYVKTEFDINQYESTSETTYEIDGQTYIVGGGPGSPNPIGPVVNTKRDYDDWLPSLNLSLEITDDMKLRGAFTKTVTTHDALNLAGGVTINRDKSCNVTAANGDTVFCATGASQTGNPYLDPWRSKNYDISWEWYFDDSGIFSVGAFYMDIESFISQETVYLPQPDSDGVVRGYDVNTGEFTGVTPTTTKSNGDGGTIKGLEVGYQQAFDFLPGIWSGFGVTANYTYSPSDSDSRDYDGDEMPIADNSEHTSNLAIWYEKDGLQARIAHNYRSKQFKWIVNKAPYSFARWQDSTHYVDASVSYDFNEIVTVMLQGTNLFEEEQEQYLQWKDLVDKRFINERKIQLGVQVRL</sequence>
<dbReference type="InterPro" id="IPR012910">
    <property type="entry name" value="Plug_dom"/>
</dbReference>
<dbReference type="GO" id="GO:0009279">
    <property type="term" value="C:cell outer membrane"/>
    <property type="evidence" value="ECO:0007669"/>
    <property type="project" value="UniProtKB-SubCell"/>
</dbReference>
<dbReference type="NCBIfam" id="TIGR01782">
    <property type="entry name" value="TonB-Xanth-Caul"/>
    <property type="match status" value="1"/>
</dbReference>
<dbReference type="InterPro" id="IPR000531">
    <property type="entry name" value="Beta-barrel_TonB"/>
</dbReference>
<dbReference type="AlphaFoldDB" id="A0A8J6ULK6"/>
<dbReference type="RefSeq" id="WP_191144250.1">
    <property type="nucleotide sequence ID" value="NZ_JACXAF010000007.1"/>
</dbReference>
<dbReference type="PANTHER" id="PTHR40980">
    <property type="entry name" value="PLUG DOMAIN-CONTAINING PROTEIN"/>
    <property type="match status" value="1"/>
</dbReference>
<feature type="signal peptide" evidence="5">
    <location>
        <begin position="1"/>
        <end position="30"/>
    </location>
</feature>
<evidence type="ECO:0000259" key="6">
    <source>
        <dbReference type="Pfam" id="PF00593"/>
    </source>
</evidence>
<keyword evidence="3" id="KW-0998">Cell outer membrane</keyword>
<evidence type="ECO:0000256" key="4">
    <source>
        <dbReference type="RuleBase" id="RU003357"/>
    </source>
</evidence>
<name>A0A8J6ULK6_9GAMM</name>
<dbReference type="SUPFAM" id="SSF56935">
    <property type="entry name" value="Porins"/>
    <property type="match status" value="1"/>
</dbReference>
<dbReference type="Gene3D" id="2.40.170.20">
    <property type="entry name" value="TonB-dependent receptor, beta-barrel domain"/>
    <property type="match status" value="1"/>
</dbReference>
<feature type="domain" description="TonB-dependent receptor-like beta-barrel" evidence="6">
    <location>
        <begin position="503"/>
        <end position="999"/>
    </location>
</feature>
<keyword evidence="9" id="KW-1185">Reference proteome</keyword>